<proteinExistence type="predicted"/>
<accession>A0A1J1IWL1</accession>
<dbReference type="AlphaFoldDB" id="A0A1J1IWL1"/>
<organism evidence="1 2">
    <name type="scientific">Clunio marinus</name>
    <dbReference type="NCBI Taxonomy" id="568069"/>
    <lineage>
        <taxon>Eukaryota</taxon>
        <taxon>Metazoa</taxon>
        <taxon>Ecdysozoa</taxon>
        <taxon>Arthropoda</taxon>
        <taxon>Hexapoda</taxon>
        <taxon>Insecta</taxon>
        <taxon>Pterygota</taxon>
        <taxon>Neoptera</taxon>
        <taxon>Endopterygota</taxon>
        <taxon>Diptera</taxon>
        <taxon>Nematocera</taxon>
        <taxon>Chironomoidea</taxon>
        <taxon>Chironomidae</taxon>
        <taxon>Clunio</taxon>
    </lineage>
</organism>
<gene>
    <name evidence="1" type="ORF">CLUMA_CG017569</name>
</gene>
<dbReference type="Proteomes" id="UP000183832">
    <property type="component" value="Unassembled WGS sequence"/>
</dbReference>
<evidence type="ECO:0000313" key="2">
    <source>
        <dbReference type="Proteomes" id="UP000183832"/>
    </source>
</evidence>
<reference evidence="1 2" key="1">
    <citation type="submission" date="2015-04" db="EMBL/GenBank/DDBJ databases">
        <authorList>
            <person name="Syromyatnikov M.Y."/>
            <person name="Popov V.N."/>
        </authorList>
    </citation>
    <scope>NUCLEOTIDE SEQUENCE [LARGE SCALE GENOMIC DNA]</scope>
</reference>
<protein>
    <submittedName>
        <fullName evidence="1">CLUMA_CG017569, isoform A</fullName>
    </submittedName>
</protein>
<name>A0A1J1IWL1_9DIPT</name>
<dbReference type="EMBL" id="CVRI01000063">
    <property type="protein sequence ID" value="CRL04488.1"/>
    <property type="molecule type" value="Genomic_DNA"/>
</dbReference>
<sequence length="69" mass="8236">MAYLSIRKEKFTYLKLTNAEQRNEGMKTLINAAFYVGILQCTVKKPDKDYNLIFHLRLRLLRNINNQQM</sequence>
<keyword evidence="2" id="KW-1185">Reference proteome</keyword>
<evidence type="ECO:0000313" key="1">
    <source>
        <dbReference type="EMBL" id="CRL04488.1"/>
    </source>
</evidence>